<organism evidence="1">
    <name type="scientific">bioreactor metagenome</name>
    <dbReference type="NCBI Taxonomy" id="1076179"/>
    <lineage>
        <taxon>unclassified sequences</taxon>
        <taxon>metagenomes</taxon>
        <taxon>ecological metagenomes</taxon>
    </lineage>
</organism>
<sequence length="41" mass="5183">MLMRDAEMALMECRDEQEHRYFRNLMERLHRTRTLLEQDTL</sequence>
<comment type="caution">
    <text evidence="1">The sequence shown here is derived from an EMBL/GenBank/DDBJ whole genome shotgun (WGS) entry which is preliminary data.</text>
</comment>
<accession>A0A645C7G3</accession>
<name>A0A645C7G3_9ZZZZ</name>
<dbReference type="AlphaFoldDB" id="A0A645C7G3"/>
<gene>
    <name evidence="1" type="ORF">SDC9_120662</name>
</gene>
<proteinExistence type="predicted"/>
<reference evidence="1" key="1">
    <citation type="submission" date="2019-08" db="EMBL/GenBank/DDBJ databases">
        <authorList>
            <person name="Kucharzyk K."/>
            <person name="Murdoch R.W."/>
            <person name="Higgins S."/>
            <person name="Loffler F."/>
        </authorList>
    </citation>
    <scope>NUCLEOTIDE SEQUENCE</scope>
</reference>
<protein>
    <submittedName>
        <fullName evidence="1">Uncharacterized protein</fullName>
    </submittedName>
</protein>
<dbReference type="EMBL" id="VSSQ01025505">
    <property type="protein sequence ID" value="MPM73680.1"/>
    <property type="molecule type" value="Genomic_DNA"/>
</dbReference>
<evidence type="ECO:0000313" key="1">
    <source>
        <dbReference type="EMBL" id="MPM73680.1"/>
    </source>
</evidence>